<dbReference type="Proteomes" id="UP000605361">
    <property type="component" value="Unassembled WGS sequence"/>
</dbReference>
<dbReference type="InterPro" id="IPR029057">
    <property type="entry name" value="PRTase-like"/>
</dbReference>
<name>A0A931AEK7_9ACTN</name>
<dbReference type="SUPFAM" id="SSF53271">
    <property type="entry name" value="PRTase-like"/>
    <property type="match status" value="1"/>
</dbReference>
<gene>
    <name evidence="4" type="ORF">ITP53_19175</name>
</gene>
<keyword evidence="1 4" id="KW-0328">Glycosyltransferase</keyword>
<evidence type="ECO:0000313" key="5">
    <source>
        <dbReference type="Proteomes" id="UP000605361"/>
    </source>
</evidence>
<dbReference type="Pfam" id="PF00156">
    <property type="entry name" value="Pribosyltran"/>
    <property type="match status" value="1"/>
</dbReference>
<dbReference type="PANTHER" id="PTHR43363">
    <property type="entry name" value="HYPOXANTHINE PHOSPHORIBOSYLTRANSFERASE"/>
    <property type="match status" value="1"/>
</dbReference>
<dbReference type="AlphaFoldDB" id="A0A931AEK7"/>
<keyword evidence="2" id="KW-0808">Transferase</keyword>
<accession>A0A931AEK7</accession>
<comment type="caution">
    <text evidence="4">The sequence shown here is derived from an EMBL/GenBank/DDBJ whole genome shotgun (WGS) entry which is preliminary data.</text>
</comment>
<proteinExistence type="predicted"/>
<dbReference type="GO" id="GO:0016757">
    <property type="term" value="F:glycosyltransferase activity"/>
    <property type="evidence" value="ECO:0007669"/>
    <property type="project" value="UniProtKB-KW"/>
</dbReference>
<dbReference type="PANTHER" id="PTHR43363:SF1">
    <property type="entry name" value="HYPOXANTHINE-GUANINE PHOSPHORIBOSYLTRANSFERASE"/>
    <property type="match status" value="1"/>
</dbReference>
<dbReference type="EMBL" id="JADOGI010000053">
    <property type="protein sequence ID" value="MBF8187817.1"/>
    <property type="molecule type" value="Genomic_DNA"/>
</dbReference>
<dbReference type="InterPro" id="IPR000836">
    <property type="entry name" value="PRTase_dom"/>
</dbReference>
<keyword evidence="5" id="KW-1185">Reference proteome</keyword>
<dbReference type="Gene3D" id="3.40.50.2020">
    <property type="match status" value="1"/>
</dbReference>
<protein>
    <submittedName>
        <fullName evidence="4">Purine phosphoribosyltransferase</fullName>
    </submittedName>
</protein>
<evidence type="ECO:0000256" key="2">
    <source>
        <dbReference type="ARBA" id="ARBA00022679"/>
    </source>
</evidence>
<dbReference type="CDD" id="cd06223">
    <property type="entry name" value="PRTases_typeI"/>
    <property type="match status" value="1"/>
</dbReference>
<feature type="domain" description="Phosphoribosyltransferase" evidence="3">
    <location>
        <begin position="22"/>
        <end position="166"/>
    </location>
</feature>
<reference evidence="4" key="1">
    <citation type="submission" date="2020-11" db="EMBL/GenBank/DDBJ databases">
        <title>Whole-genome analyses of Nonomuraea sp. K274.</title>
        <authorList>
            <person name="Veyisoglu A."/>
        </authorList>
    </citation>
    <scope>NUCLEOTIDE SEQUENCE</scope>
    <source>
        <strain evidence="4">K274</strain>
    </source>
</reference>
<evidence type="ECO:0000313" key="4">
    <source>
        <dbReference type="EMBL" id="MBF8187817.1"/>
    </source>
</evidence>
<evidence type="ECO:0000259" key="3">
    <source>
        <dbReference type="Pfam" id="PF00156"/>
    </source>
</evidence>
<evidence type="ECO:0000256" key="1">
    <source>
        <dbReference type="ARBA" id="ARBA00022676"/>
    </source>
</evidence>
<organism evidence="4 5">
    <name type="scientific">Nonomuraea cypriaca</name>
    <dbReference type="NCBI Taxonomy" id="1187855"/>
    <lineage>
        <taxon>Bacteria</taxon>
        <taxon>Bacillati</taxon>
        <taxon>Actinomycetota</taxon>
        <taxon>Actinomycetes</taxon>
        <taxon>Streptosporangiales</taxon>
        <taxon>Streptosporangiaceae</taxon>
        <taxon>Nonomuraea</taxon>
    </lineage>
</organism>
<sequence length="174" mass="18627">MAIRPSAVVPSGITHLLWPRMEELVRWISEAVRVDGIPQTLVAVLRGGAVPAVCLSHRLGLRDVRAVEVTHTTDNSTNATKTPKPVTVNPASLGDLTGLDVLIVDDVAGTGHTLTATAQLVTDAGASRVRSAVCVMNEDNWTGRLPAEAAVTYIGTITHGWVIFPWESNDEHEH</sequence>